<dbReference type="PANTHER" id="PTHR45128">
    <property type="entry name" value="METHYLTRANSFERASE TYPE 11"/>
    <property type="match status" value="1"/>
</dbReference>
<dbReference type="Pfam" id="PF13847">
    <property type="entry name" value="Methyltransf_31"/>
    <property type="match status" value="1"/>
</dbReference>
<dbReference type="InterPro" id="IPR053173">
    <property type="entry name" value="SAM-binding_MTase"/>
</dbReference>
<comment type="caution">
    <text evidence="3">The sequence shown here is derived from an EMBL/GenBank/DDBJ whole genome shotgun (WGS) entry which is preliminary data.</text>
</comment>
<dbReference type="Gene3D" id="1.10.10.10">
    <property type="entry name" value="Winged helix-like DNA-binding domain superfamily/Winged helix DNA-binding domain"/>
    <property type="match status" value="1"/>
</dbReference>
<dbReference type="SUPFAM" id="SSF46785">
    <property type="entry name" value="Winged helix' DNA-binding domain"/>
    <property type="match status" value="1"/>
</dbReference>
<dbReference type="InterPro" id="IPR029063">
    <property type="entry name" value="SAM-dependent_MTases_sf"/>
</dbReference>
<keyword evidence="3" id="KW-0489">Methyltransferase</keyword>
<keyword evidence="3" id="KW-0808">Transferase</keyword>
<sequence>MDQDNQAEFSQRLTDILNHGALNLALAVGYQLKIFDVMADLDRPVSCRDLAGAAGLHPRYVQEWLGIMCTGQIIEIHTPESSEDKQKETVYYLPPDHAAVLIRKAGTRNMGVYTQEIPLLTQIAMTRVLDDFSKGEGIPFSAYPRFQAFMSQLSHTKHRQGLIRHFLPRVDSGRLMTRLEKGIRVCDLGCGQGIALHLMAQHFPASTFTGIDNDGPAIDEARQTAVDLGLKNLTFQVKDAATLENDTKLSRQFDYITAFDAIHDQSHPLSALKGVRYMLAEDGMFSMIDIDAASHPAGNLDHPMGPFLYTVSLMHCMPVGLSDQGRGLGMMWGRKKAESLLERAGFTRIQVLEMEQDPFNVHYLCQR</sequence>
<dbReference type="EMBL" id="JACCQK010000312">
    <property type="protein sequence ID" value="MBG0779431.1"/>
    <property type="molecule type" value="Genomic_DNA"/>
</dbReference>
<dbReference type="Proteomes" id="UP000706172">
    <property type="component" value="Unassembled WGS sequence"/>
</dbReference>
<evidence type="ECO:0000313" key="4">
    <source>
        <dbReference type="Proteomes" id="UP000706172"/>
    </source>
</evidence>
<dbReference type="InterPro" id="IPR048711">
    <property type="entry name" value="WHD_Rv2258c"/>
</dbReference>
<proteinExistence type="predicted"/>
<reference evidence="3" key="1">
    <citation type="submission" date="2020-07" db="EMBL/GenBank/DDBJ databases">
        <title>Severe corrosion of carbon steel in oil field produced water can be linked to methanogenic archaea containing a special type of NiFe hydrogenase.</title>
        <authorList>
            <person name="Lahme S."/>
            <person name="Mand J."/>
            <person name="Longwell J."/>
            <person name="Smith R."/>
            <person name="Enning D."/>
        </authorList>
    </citation>
    <scope>NUCLEOTIDE SEQUENCE</scope>
    <source>
        <strain evidence="3">MIC098Bin6</strain>
    </source>
</reference>
<gene>
    <name evidence="3" type="ORF">H0S81_05845</name>
</gene>
<dbReference type="InterPro" id="IPR036390">
    <property type="entry name" value="WH_DNA-bd_sf"/>
</dbReference>
<dbReference type="Pfam" id="PF21320">
    <property type="entry name" value="WHD_Rv2258c"/>
    <property type="match status" value="1"/>
</dbReference>
<dbReference type="AlphaFoldDB" id="A0A931G7I1"/>
<dbReference type="CDD" id="cd02440">
    <property type="entry name" value="AdoMet_MTases"/>
    <property type="match status" value="1"/>
</dbReference>
<accession>A0A931G7I1</accession>
<dbReference type="Gene3D" id="3.40.50.150">
    <property type="entry name" value="Vaccinia Virus protein VP39"/>
    <property type="match status" value="1"/>
</dbReference>
<dbReference type="InterPro" id="IPR025714">
    <property type="entry name" value="Methyltranfer_dom"/>
</dbReference>
<dbReference type="GO" id="GO:0008168">
    <property type="term" value="F:methyltransferase activity"/>
    <property type="evidence" value="ECO:0007669"/>
    <property type="project" value="UniProtKB-KW"/>
</dbReference>
<protein>
    <submittedName>
        <fullName evidence="3">Class I SAM-dependent methyltransferase</fullName>
    </submittedName>
</protein>
<dbReference type="PANTHER" id="PTHR45128:SF1">
    <property type="entry name" value="S-ADENOSYLMETHIONINE-DEPENDENT METHYLTRANSFERASE RV2258C"/>
    <property type="match status" value="1"/>
</dbReference>
<name>A0A931G7I1_9BACT</name>
<evidence type="ECO:0000259" key="1">
    <source>
        <dbReference type="Pfam" id="PF13847"/>
    </source>
</evidence>
<feature type="domain" description="Methyltransferase" evidence="1">
    <location>
        <begin position="180"/>
        <end position="292"/>
    </location>
</feature>
<evidence type="ECO:0000313" key="3">
    <source>
        <dbReference type="EMBL" id="MBG0779431.1"/>
    </source>
</evidence>
<organism evidence="3 4">
    <name type="scientific">Desulfotignum balticum</name>
    <dbReference type="NCBI Taxonomy" id="115781"/>
    <lineage>
        <taxon>Bacteria</taxon>
        <taxon>Pseudomonadati</taxon>
        <taxon>Thermodesulfobacteriota</taxon>
        <taxon>Desulfobacteria</taxon>
        <taxon>Desulfobacterales</taxon>
        <taxon>Desulfobacteraceae</taxon>
        <taxon>Desulfotignum</taxon>
    </lineage>
</organism>
<dbReference type="InterPro" id="IPR036388">
    <property type="entry name" value="WH-like_DNA-bd_sf"/>
</dbReference>
<dbReference type="SUPFAM" id="SSF53335">
    <property type="entry name" value="S-adenosyl-L-methionine-dependent methyltransferases"/>
    <property type="match status" value="1"/>
</dbReference>
<dbReference type="GO" id="GO:0032259">
    <property type="term" value="P:methylation"/>
    <property type="evidence" value="ECO:0007669"/>
    <property type="project" value="UniProtKB-KW"/>
</dbReference>
<evidence type="ECO:0000259" key="2">
    <source>
        <dbReference type="Pfam" id="PF21320"/>
    </source>
</evidence>
<feature type="domain" description="S-adenosylmethionine-dependent methyltransferase Rv2258c-like winged HTH" evidence="2">
    <location>
        <begin position="21"/>
        <end position="103"/>
    </location>
</feature>